<sequence length="117" mass="12789">MTPDAARQSYRRALSQAGGIVTVRRYYGSGSPRSKHERDCLGKEASYQPSEIVGSILQGDWMIILLAEDLEAGAVTLPLLPTDKVVVRGKELTIAGIDDKKRRISGVLCAYELQVRG</sequence>
<reference evidence="1 2" key="1">
    <citation type="submission" date="2016-10" db="EMBL/GenBank/DDBJ databases">
        <authorList>
            <person name="de Groot N.N."/>
        </authorList>
    </citation>
    <scope>NUCLEOTIDE SEQUENCE [LARGE SCALE GENOMIC DNA]</scope>
    <source>
        <strain evidence="1 2">R5</strain>
    </source>
</reference>
<name>A0A1G6IJQ2_9BRAD</name>
<dbReference type="AlphaFoldDB" id="A0A1G6IJQ2"/>
<organism evidence="1 2">
    <name type="scientific">Bradyrhizobium brasilense</name>
    <dbReference type="NCBI Taxonomy" id="1419277"/>
    <lineage>
        <taxon>Bacteria</taxon>
        <taxon>Pseudomonadati</taxon>
        <taxon>Pseudomonadota</taxon>
        <taxon>Alphaproteobacteria</taxon>
        <taxon>Hyphomicrobiales</taxon>
        <taxon>Nitrobacteraceae</taxon>
        <taxon>Bradyrhizobium</taxon>
    </lineage>
</organism>
<proteinExistence type="predicted"/>
<dbReference type="Proteomes" id="UP000199245">
    <property type="component" value="Unassembled WGS sequence"/>
</dbReference>
<evidence type="ECO:0000313" key="2">
    <source>
        <dbReference type="Proteomes" id="UP000199245"/>
    </source>
</evidence>
<protein>
    <submittedName>
        <fullName evidence="1">Uncharacterized protein</fullName>
    </submittedName>
</protein>
<dbReference type="RefSeq" id="WP_092077616.1">
    <property type="nucleotide sequence ID" value="NZ_FMZW01000001.1"/>
</dbReference>
<dbReference type="EMBL" id="FMZW01000001">
    <property type="protein sequence ID" value="SDC06653.1"/>
    <property type="molecule type" value="Genomic_DNA"/>
</dbReference>
<gene>
    <name evidence="1" type="ORF">SAMN05216337_1001169</name>
</gene>
<evidence type="ECO:0000313" key="1">
    <source>
        <dbReference type="EMBL" id="SDC06653.1"/>
    </source>
</evidence>
<accession>A0A1G6IJQ2</accession>